<evidence type="ECO:0000313" key="18">
    <source>
        <dbReference type="Proteomes" id="UP000033428"/>
    </source>
</evidence>
<dbReference type="Pfam" id="PF00919">
    <property type="entry name" value="UPF0004"/>
    <property type="match status" value="1"/>
</dbReference>
<feature type="binding site" evidence="13">
    <location>
        <position position="143"/>
    </location>
    <ligand>
        <name>[4Fe-4S] cluster</name>
        <dbReference type="ChEBI" id="CHEBI:49883"/>
        <label>2</label>
        <note>4Fe-4S-S-AdoMet</note>
    </ligand>
</feature>
<dbReference type="Pfam" id="PF04055">
    <property type="entry name" value="Radical_SAM"/>
    <property type="match status" value="1"/>
</dbReference>
<dbReference type="InterPro" id="IPR006638">
    <property type="entry name" value="Elp3/MiaA/NifB-like_rSAM"/>
</dbReference>
<evidence type="ECO:0000259" key="14">
    <source>
        <dbReference type="PROSITE" id="PS50926"/>
    </source>
</evidence>
<feature type="domain" description="TRAM" evidence="14">
    <location>
        <begin position="362"/>
        <end position="424"/>
    </location>
</feature>
<comment type="similarity">
    <text evidence="13">Belongs to the methylthiotransferase family. MiaB subfamily.</text>
</comment>
<keyword evidence="5 13" id="KW-0949">S-adenosyl-L-methionine</keyword>
<dbReference type="EMBL" id="JYNY01000623">
    <property type="protein sequence ID" value="KJJ83312.1"/>
    <property type="molecule type" value="Genomic_DNA"/>
</dbReference>
<dbReference type="InterPro" id="IPR023404">
    <property type="entry name" value="rSAM_horseshoe"/>
</dbReference>
<evidence type="ECO:0000256" key="2">
    <source>
        <dbReference type="ARBA" id="ARBA00022485"/>
    </source>
</evidence>
<proteinExistence type="inferred from homology"/>
<dbReference type="EC" id="2.8.4.3" evidence="9 13"/>
<evidence type="ECO:0000256" key="6">
    <source>
        <dbReference type="ARBA" id="ARBA00022723"/>
    </source>
</evidence>
<organism evidence="17 18">
    <name type="scientific">Candidatus Omnitrophus magneticus</name>
    <dbReference type="NCBI Taxonomy" id="1609969"/>
    <lineage>
        <taxon>Bacteria</taxon>
        <taxon>Pseudomonadati</taxon>
        <taxon>Candidatus Omnitrophota</taxon>
        <taxon>Candidatus Omnitrophus</taxon>
    </lineage>
</organism>
<keyword evidence="8 13" id="KW-0411">Iron-sulfur</keyword>
<evidence type="ECO:0000256" key="13">
    <source>
        <dbReference type="HAMAP-Rule" id="MF_01864"/>
    </source>
</evidence>
<dbReference type="GO" id="GO:0046872">
    <property type="term" value="F:metal ion binding"/>
    <property type="evidence" value="ECO:0007669"/>
    <property type="project" value="UniProtKB-KW"/>
</dbReference>
<evidence type="ECO:0000256" key="9">
    <source>
        <dbReference type="ARBA" id="ARBA00033765"/>
    </source>
</evidence>
<dbReference type="InterPro" id="IPR007197">
    <property type="entry name" value="rSAM"/>
</dbReference>
<dbReference type="InterPro" id="IPR058240">
    <property type="entry name" value="rSAM_sf"/>
</dbReference>
<dbReference type="Pfam" id="PF01938">
    <property type="entry name" value="TRAM"/>
    <property type="match status" value="1"/>
</dbReference>
<sequence>MNVRDSGIIEESLKSRGYVFTDNILDADIVIFNTCTVRQNAEDRVLANVKSLSSRKKKNPNFKIAIVGCVAERHGEKILKDFPAIDILAGPNNIYDIPDLIEESFSKNNVYAVGKEKRPSRKEEIDSLPNDDIQSFVNIMYGCDNFCSYCIVPYVRGREVSRPLMDIIDEIKILADKGIKEVTLLGQNVNSYGAGLSGNIDFTNLLEAVNKVAGIERIRFTTSHPKDAGKKLFTAMRDLKKVCPHIHLPLQAGSNRILELMNRKYTFEEYMEKIFLLREFLPDAGVSTDIIVGFPSEREEDFLATREAMKVIKFNSAFIFKYSPRPPASSSVLKDDVPSKIKEARNNELLDLQKKLAYDKNKMFIGSVREVLVEGKSKMNKKELTGRTLENVSCVFPCEENIVGKIVSVKIRDASPFTLKGEIF</sequence>
<accession>A0A0F0CJC2</accession>
<feature type="domain" description="MTTase N-terminal" evidence="15">
    <location>
        <begin position="1"/>
        <end position="106"/>
    </location>
</feature>
<dbReference type="NCBIfam" id="TIGR00089">
    <property type="entry name" value="MiaB/RimO family radical SAM methylthiotransferase"/>
    <property type="match status" value="1"/>
</dbReference>
<dbReference type="CDD" id="cd01335">
    <property type="entry name" value="Radical_SAM"/>
    <property type="match status" value="1"/>
</dbReference>
<dbReference type="InterPro" id="IPR002792">
    <property type="entry name" value="TRAM_dom"/>
</dbReference>
<keyword evidence="6 13" id="KW-0479">Metal-binding</keyword>
<keyword evidence="13" id="KW-0819">tRNA processing</keyword>
<comment type="catalytic activity">
    <reaction evidence="13">
        <text>N(6)-dimethylallyladenosine(37) in tRNA + (sulfur carrier)-SH + AH2 + 2 S-adenosyl-L-methionine = 2-methylsulfanyl-N(6)-dimethylallyladenosine(37) in tRNA + (sulfur carrier)-H + 5'-deoxyadenosine + L-methionine + A + S-adenosyl-L-homocysteine + 2 H(+)</text>
        <dbReference type="Rhea" id="RHEA:37067"/>
        <dbReference type="Rhea" id="RHEA-COMP:10375"/>
        <dbReference type="Rhea" id="RHEA-COMP:10376"/>
        <dbReference type="Rhea" id="RHEA-COMP:14737"/>
        <dbReference type="Rhea" id="RHEA-COMP:14739"/>
        <dbReference type="ChEBI" id="CHEBI:13193"/>
        <dbReference type="ChEBI" id="CHEBI:15378"/>
        <dbReference type="ChEBI" id="CHEBI:17319"/>
        <dbReference type="ChEBI" id="CHEBI:17499"/>
        <dbReference type="ChEBI" id="CHEBI:29917"/>
        <dbReference type="ChEBI" id="CHEBI:57844"/>
        <dbReference type="ChEBI" id="CHEBI:57856"/>
        <dbReference type="ChEBI" id="CHEBI:59789"/>
        <dbReference type="ChEBI" id="CHEBI:64428"/>
        <dbReference type="ChEBI" id="CHEBI:74415"/>
        <dbReference type="ChEBI" id="CHEBI:74417"/>
        <dbReference type="EC" id="2.8.4.3"/>
    </reaction>
</comment>
<dbReference type="Gene3D" id="3.40.50.12160">
    <property type="entry name" value="Methylthiotransferase, N-terminal domain"/>
    <property type="match status" value="1"/>
</dbReference>
<dbReference type="FunFam" id="3.40.50.12160:FF:000003">
    <property type="entry name" value="CDK5 regulatory subunit-associated protein 1"/>
    <property type="match status" value="1"/>
</dbReference>
<comment type="subcellular location">
    <subcellularLocation>
        <location evidence="13">Cytoplasm</location>
    </subcellularLocation>
</comment>
<dbReference type="PROSITE" id="PS50926">
    <property type="entry name" value="TRAM"/>
    <property type="match status" value="1"/>
</dbReference>
<dbReference type="PATRIC" id="fig|1609969.3.peg.3031"/>
<dbReference type="PROSITE" id="PS01278">
    <property type="entry name" value="MTTASE_RADICAL"/>
    <property type="match status" value="1"/>
</dbReference>
<dbReference type="Gene3D" id="3.80.30.20">
    <property type="entry name" value="tm_1862 like domain"/>
    <property type="match status" value="1"/>
</dbReference>
<evidence type="ECO:0000256" key="11">
    <source>
        <dbReference type="ARBA" id="ARBA00080698"/>
    </source>
</evidence>
<dbReference type="PANTHER" id="PTHR43020">
    <property type="entry name" value="CDK5 REGULATORY SUBUNIT-ASSOCIATED PROTEIN 1"/>
    <property type="match status" value="1"/>
</dbReference>
<dbReference type="GO" id="GO:0051539">
    <property type="term" value="F:4 iron, 4 sulfur cluster binding"/>
    <property type="evidence" value="ECO:0007669"/>
    <property type="project" value="UniProtKB-UniRule"/>
</dbReference>
<dbReference type="AlphaFoldDB" id="A0A0F0CJC2"/>
<dbReference type="InterPro" id="IPR013848">
    <property type="entry name" value="Methylthiotransferase_N"/>
</dbReference>
<dbReference type="InterPro" id="IPR038135">
    <property type="entry name" value="Methylthiotransferase_N_sf"/>
</dbReference>
<comment type="subunit">
    <text evidence="13">Monomer.</text>
</comment>
<evidence type="ECO:0000256" key="5">
    <source>
        <dbReference type="ARBA" id="ARBA00022691"/>
    </source>
</evidence>
<dbReference type="GO" id="GO:0035597">
    <property type="term" value="F:tRNA-2-methylthio-N(6)-dimethylallyladenosine(37) synthase activity"/>
    <property type="evidence" value="ECO:0007669"/>
    <property type="project" value="UniProtKB-EC"/>
</dbReference>
<comment type="caution">
    <text evidence="13">Lacks conserved residue(s) required for the propagation of feature annotation.</text>
</comment>
<dbReference type="InterPro" id="IPR006463">
    <property type="entry name" value="MiaB_methiolase"/>
</dbReference>
<keyword evidence="2 13" id="KW-0004">4Fe-4S</keyword>
<reference evidence="17 18" key="1">
    <citation type="submission" date="2015-02" db="EMBL/GenBank/DDBJ databases">
        <title>Single-cell genomics of uncultivated deep-branching MTB reveals a conserved set of magnetosome genes.</title>
        <authorList>
            <person name="Kolinko S."/>
            <person name="Richter M."/>
            <person name="Glockner F.O."/>
            <person name="Brachmann A."/>
            <person name="Schuler D."/>
        </authorList>
    </citation>
    <scope>NUCLEOTIDE SEQUENCE [LARGE SCALE GENOMIC DNA]</scope>
    <source>
        <strain evidence="17">SKK-01</strain>
    </source>
</reference>
<name>A0A0F0CJC2_9BACT</name>
<feature type="binding site" evidence="13">
    <location>
        <position position="147"/>
    </location>
    <ligand>
        <name>[4Fe-4S] cluster</name>
        <dbReference type="ChEBI" id="CHEBI:49883"/>
        <label>2</label>
        <note>4Fe-4S-S-AdoMet</note>
    </ligand>
</feature>
<evidence type="ECO:0000256" key="8">
    <source>
        <dbReference type="ARBA" id="ARBA00023014"/>
    </source>
</evidence>
<dbReference type="GO" id="GO:0005829">
    <property type="term" value="C:cytosol"/>
    <property type="evidence" value="ECO:0007669"/>
    <property type="project" value="TreeGrafter"/>
</dbReference>
<dbReference type="Proteomes" id="UP000033428">
    <property type="component" value="Unassembled WGS sequence"/>
</dbReference>
<dbReference type="PROSITE" id="PS51449">
    <property type="entry name" value="MTTASE_N"/>
    <property type="match status" value="1"/>
</dbReference>
<dbReference type="NCBIfam" id="TIGR01574">
    <property type="entry name" value="miaB-methiolase"/>
    <property type="match status" value="1"/>
</dbReference>
<evidence type="ECO:0000259" key="16">
    <source>
        <dbReference type="PROSITE" id="PS51918"/>
    </source>
</evidence>
<dbReference type="FunFam" id="3.80.30.20:FF:000001">
    <property type="entry name" value="tRNA-2-methylthio-N(6)-dimethylallyladenosine synthase 2"/>
    <property type="match status" value="1"/>
</dbReference>
<dbReference type="SMART" id="SM00729">
    <property type="entry name" value="Elp3"/>
    <property type="match status" value="1"/>
</dbReference>
<dbReference type="PROSITE" id="PS51918">
    <property type="entry name" value="RADICAL_SAM"/>
    <property type="match status" value="1"/>
</dbReference>
<dbReference type="SFLD" id="SFLDS00029">
    <property type="entry name" value="Radical_SAM"/>
    <property type="match status" value="1"/>
</dbReference>
<protein>
    <recommendedName>
        <fullName evidence="10 13">tRNA-2-methylthio-N(6)-dimethylallyladenosine synthase</fullName>
        <ecNumber evidence="9 13">2.8.4.3</ecNumber>
    </recommendedName>
    <alternativeName>
        <fullName evidence="12 13">(Dimethylallyl)adenosine tRNA methylthiotransferase MiaB</fullName>
    </alternativeName>
    <alternativeName>
        <fullName evidence="11 13">tRNA-i(6)A37 methylthiotransferase</fullName>
    </alternativeName>
</protein>
<evidence type="ECO:0000256" key="1">
    <source>
        <dbReference type="ARBA" id="ARBA00003234"/>
    </source>
</evidence>
<dbReference type="SUPFAM" id="SSF102114">
    <property type="entry name" value="Radical SAM enzymes"/>
    <property type="match status" value="1"/>
</dbReference>
<keyword evidence="3 13" id="KW-0963">Cytoplasm</keyword>
<gene>
    <name evidence="13" type="primary">miaB</name>
    <name evidence="17" type="ORF">OMAG_002821</name>
</gene>
<dbReference type="SFLD" id="SFLDG01061">
    <property type="entry name" value="methylthiotransferase"/>
    <property type="match status" value="1"/>
</dbReference>
<comment type="cofactor">
    <cofactor evidence="13">
        <name>[4Fe-4S] cluster</name>
        <dbReference type="ChEBI" id="CHEBI:49883"/>
    </cofactor>
    <text evidence="13">Binds 2 [4Fe-4S] clusters. One cluster is coordinated with 3 cysteines and an exchangeable S-adenosyl-L-methionine.</text>
</comment>
<comment type="function">
    <text evidence="1 13">Catalyzes the methylthiolation of N6-(dimethylallyl)adenosine (i(6)A), leading to the formation of 2-methylthio-N6-(dimethylallyl)adenosine (ms(2)i(6)A) at position 37 in tRNAs that read codons beginning with uridine.</text>
</comment>
<dbReference type="InterPro" id="IPR020612">
    <property type="entry name" value="Methylthiotransferase_CS"/>
</dbReference>
<evidence type="ECO:0000256" key="12">
    <source>
        <dbReference type="ARBA" id="ARBA00081141"/>
    </source>
</evidence>
<comment type="caution">
    <text evidence="17">The sequence shown here is derived from an EMBL/GenBank/DDBJ whole genome shotgun (WGS) entry which is preliminary data.</text>
</comment>
<feature type="binding site" evidence="13">
    <location>
        <position position="150"/>
    </location>
    <ligand>
        <name>[4Fe-4S] cluster</name>
        <dbReference type="ChEBI" id="CHEBI:49883"/>
        <label>2</label>
        <note>4Fe-4S-S-AdoMet</note>
    </ligand>
</feature>
<dbReference type="InterPro" id="IPR005839">
    <property type="entry name" value="Methylthiotransferase"/>
</dbReference>
<keyword evidence="18" id="KW-1185">Reference proteome</keyword>
<dbReference type="HAMAP" id="MF_01864">
    <property type="entry name" value="tRNA_metthiotr_MiaB"/>
    <property type="match status" value="1"/>
</dbReference>
<evidence type="ECO:0000256" key="4">
    <source>
        <dbReference type="ARBA" id="ARBA00022679"/>
    </source>
</evidence>
<dbReference type="SFLD" id="SFLDG01082">
    <property type="entry name" value="B12-binding_domain_containing"/>
    <property type="match status" value="1"/>
</dbReference>
<evidence type="ECO:0000259" key="15">
    <source>
        <dbReference type="PROSITE" id="PS51449"/>
    </source>
</evidence>
<evidence type="ECO:0000256" key="10">
    <source>
        <dbReference type="ARBA" id="ARBA00068570"/>
    </source>
</evidence>
<evidence type="ECO:0000313" key="17">
    <source>
        <dbReference type="EMBL" id="KJJ83312.1"/>
    </source>
</evidence>
<feature type="domain" description="Radical SAM core" evidence="16">
    <location>
        <begin position="129"/>
        <end position="359"/>
    </location>
</feature>
<keyword evidence="7 13" id="KW-0408">Iron</keyword>
<dbReference type="PANTHER" id="PTHR43020:SF2">
    <property type="entry name" value="MITOCHONDRIAL TRNA METHYLTHIOTRANSFERASE CDK5RAP1"/>
    <property type="match status" value="1"/>
</dbReference>
<keyword evidence="4 13" id="KW-0808">Transferase</keyword>
<evidence type="ECO:0000256" key="7">
    <source>
        <dbReference type="ARBA" id="ARBA00023004"/>
    </source>
</evidence>
<evidence type="ECO:0000256" key="3">
    <source>
        <dbReference type="ARBA" id="ARBA00022490"/>
    </source>
</evidence>